<protein>
    <submittedName>
        <fullName evidence="2">Uncharacterized protein</fullName>
    </submittedName>
</protein>
<reference evidence="2 3" key="1">
    <citation type="submission" date="2024-06" db="EMBL/GenBank/DDBJ databases">
        <title>Sorghum-associated microbial communities from plants grown in Nebraska, USA.</title>
        <authorList>
            <person name="Schachtman D."/>
        </authorList>
    </citation>
    <scope>NUCLEOTIDE SEQUENCE [LARGE SCALE GENOMIC DNA]</scope>
    <source>
        <strain evidence="2 3">1073</strain>
    </source>
</reference>
<organism evidence="2 3">
    <name type="scientific">Dyella japonica</name>
    <dbReference type="NCBI Taxonomy" id="231455"/>
    <lineage>
        <taxon>Bacteria</taxon>
        <taxon>Pseudomonadati</taxon>
        <taxon>Pseudomonadota</taxon>
        <taxon>Gammaproteobacteria</taxon>
        <taxon>Lysobacterales</taxon>
        <taxon>Rhodanobacteraceae</taxon>
        <taxon>Dyella</taxon>
    </lineage>
</organism>
<feature type="transmembrane region" description="Helical" evidence="1">
    <location>
        <begin position="45"/>
        <end position="64"/>
    </location>
</feature>
<evidence type="ECO:0000313" key="3">
    <source>
        <dbReference type="Proteomes" id="UP001549184"/>
    </source>
</evidence>
<sequence>MATPQTIWTPQSPATGAKPRIGDQYVGMGRQVLCLRRPYLEVSVLMAKMLIASIIGMTVFFSYLQWTLPARPPEFGPPDAWDAWLKFFFYFGPAICFGPFLTLNLRRLKMSHIYFNRYTQHVYGKEGAQSYEGDWKGIHASPTSFVDASNVGAVTRFRLEMLVPGVRPMPPHRFWQKRLPPGMFLVRLMSNADADPRTEFVAEVWEYIRTFMAHGPDTLPIPAEPNWWMLPLHRVVLTPREAWRHYAPWFTGEPGEHQGKSWFNLPFWALLFPLTLSTSLCWWAFCCVVGIRPLLPPPEAMEGESGPLVTIEMAQQGMRP</sequence>
<accession>A0ABV2K111</accession>
<keyword evidence="1" id="KW-0472">Membrane</keyword>
<gene>
    <name evidence="2" type="ORF">ABIC75_004507</name>
</gene>
<keyword evidence="1" id="KW-1133">Transmembrane helix</keyword>
<dbReference type="Proteomes" id="UP001549184">
    <property type="component" value="Unassembled WGS sequence"/>
</dbReference>
<evidence type="ECO:0000313" key="2">
    <source>
        <dbReference type="EMBL" id="MET3654759.1"/>
    </source>
</evidence>
<dbReference type="RefSeq" id="WP_354016101.1">
    <property type="nucleotide sequence ID" value="NZ_JBEPMU010000009.1"/>
</dbReference>
<comment type="caution">
    <text evidence="2">The sequence shown here is derived from an EMBL/GenBank/DDBJ whole genome shotgun (WGS) entry which is preliminary data.</text>
</comment>
<keyword evidence="1" id="KW-0812">Transmembrane</keyword>
<feature type="transmembrane region" description="Helical" evidence="1">
    <location>
        <begin position="84"/>
        <end position="105"/>
    </location>
</feature>
<dbReference type="EMBL" id="JBEPMU010000009">
    <property type="protein sequence ID" value="MET3654759.1"/>
    <property type="molecule type" value="Genomic_DNA"/>
</dbReference>
<name>A0ABV2K111_9GAMM</name>
<proteinExistence type="predicted"/>
<keyword evidence="3" id="KW-1185">Reference proteome</keyword>
<evidence type="ECO:0000256" key="1">
    <source>
        <dbReference type="SAM" id="Phobius"/>
    </source>
</evidence>